<keyword evidence="4 7" id="KW-0456">Lyase</keyword>
<dbReference type="KEGG" id="ast:Asulf_00292"/>
<keyword evidence="1 7" id="KW-0227">DNA damage</keyword>
<dbReference type="GO" id="GO:0006284">
    <property type="term" value="P:base-excision repair"/>
    <property type="evidence" value="ECO:0007669"/>
    <property type="project" value="UniProtKB-UniRule"/>
</dbReference>
<dbReference type="SUPFAM" id="SSF48150">
    <property type="entry name" value="DNA-glycosylase"/>
    <property type="match status" value="1"/>
</dbReference>
<feature type="site" description="Important for guanine/8-oxoguanine distinction" evidence="7">
    <location>
        <position position="210"/>
    </location>
</feature>
<evidence type="ECO:0000313" key="10">
    <source>
        <dbReference type="Proteomes" id="UP000013307"/>
    </source>
</evidence>
<dbReference type="OrthoDB" id="35941at2157"/>
<dbReference type="HOGENOM" id="CLU_104937_0_0_2"/>
<keyword evidence="3 7" id="KW-0234">DNA repair</keyword>
<gene>
    <name evidence="7" type="primary">ogg</name>
    <name evidence="9" type="ORF">Asulf_00292</name>
</gene>
<keyword evidence="5 7" id="KW-0511">Multifunctional enzyme</keyword>
<evidence type="ECO:0000256" key="4">
    <source>
        <dbReference type="ARBA" id="ARBA00023239"/>
    </source>
</evidence>
<evidence type="ECO:0000256" key="5">
    <source>
        <dbReference type="ARBA" id="ARBA00023268"/>
    </source>
</evidence>
<dbReference type="CDD" id="cd00056">
    <property type="entry name" value="ENDO3c"/>
    <property type="match status" value="1"/>
</dbReference>
<feature type="active site" evidence="7">
    <location>
        <position position="133"/>
    </location>
</feature>
<dbReference type="EC" id="4.2.99.18" evidence="7"/>
<evidence type="ECO:0000256" key="2">
    <source>
        <dbReference type="ARBA" id="ARBA00022801"/>
    </source>
</evidence>
<comment type="similarity">
    <text evidence="7">Belongs to the type-2 OGG1 family.</text>
</comment>
<sequence>MRSLIEKVRAVKPIIHREVNRRINEFLSFRHKGNEFWFSELCFCILTANSSAELGIRIQKELGFDGFYYMDKEKLSERLKDLGHRFYNKRAEYIVLARRFRNIKDIIQDIVHSSGEFEAREWLVRNVKGLGYKEASHFMRNVGYLNFAILDRHILKLLSSEGIIEKPKTLSRRKYLEIEKVFVEIAEKLSMSPGELDLNLWYLSTGKVLK</sequence>
<dbReference type="Pfam" id="PF22175">
    <property type="entry name" value="Ogg-HhH"/>
    <property type="match status" value="1"/>
</dbReference>
<accession>N0BJJ7</accession>
<dbReference type="InterPro" id="IPR003265">
    <property type="entry name" value="HhH-GPD_domain"/>
</dbReference>
<dbReference type="GO" id="GO:0140078">
    <property type="term" value="F:class I DNA-(apurinic or apyrimidinic site) endonuclease activity"/>
    <property type="evidence" value="ECO:0007669"/>
    <property type="project" value="UniProtKB-EC"/>
</dbReference>
<keyword evidence="10" id="KW-1185">Reference proteome</keyword>
<name>N0BJJ7_9EURY</name>
<dbReference type="Gene3D" id="1.10.1670.10">
    <property type="entry name" value="Helix-hairpin-Helix base-excision DNA repair enzymes (C-terminal)"/>
    <property type="match status" value="1"/>
</dbReference>
<dbReference type="AlphaFoldDB" id="N0BJJ7"/>
<feature type="active site" evidence="7">
    <location>
        <position position="151"/>
    </location>
</feature>
<evidence type="ECO:0000256" key="7">
    <source>
        <dbReference type="HAMAP-Rule" id="MF_00241"/>
    </source>
</evidence>
<evidence type="ECO:0000259" key="8">
    <source>
        <dbReference type="SMART" id="SM00478"/>
    </source>
</evidence>
<keyword evidence="2 7" id="KW-0378">Hydrolase</keyword>
<feature type="domain" description="HhH-GPD" evidence="8">
    <location>
        <begin position="46"/>
        <end position="208"/>
    </location>
</feature>
<dbReference type="Proteomes" id="UP000013307">
    <property type="component" value="Chromosome"/>
</dbReference>
<comment type="function">
    <text evidence="7">Catalyzes the excision of an oxidatively damaged form of guanine (7,8-dihydro-8-oxoguanine = 8-oxoG) from DNA. Also cleaves the DNA backbone at apurinic/apyrimidinic sites (AP sites).</text>
</comment>
<organism evidence="9 10">
    <name type="scientific">Archaeoglobus sulfaticallidus PM70-1</name>
    <dbReference type="NCBI Taxonomy" id="387631"/>
    <lineage>
        <taxon>Archaea</taxon>
        <taxon>Methanobacteriati</taxon>
        <taxon>Methanobacteriota</taxon>
        <taxon>Archaeoglobi</taxon>
        <taxon>Archaeoglobales</taxon>
        <taxon>Archaeoglobaceae</taxon>
        <taxon>Archaeoglobus</taxon>
    </lineage>
</organism>
<dbReference type="GO" id="GO:0016799">
    <property type="term" value="F:hydrolase activity, hydrolyzing N-glycosyl compounds"/>
    <property type="evidence" value="ECO:0007669"/>
    <property type="project" value="UniProtKB-UniRule"/>
</dbReference>
<dbReference type="InterPro" id="IPR012092">
    <property type="entry name" value="DNA_glyclase/AP_lyase_Ogg"/>
</dbReference>
<proteinExistence type="inferred from homology"/>
<keyword evidence="6 7" id="KW-0326">Glycosidase</keyword>
<evidence type="ECO:0000256" key="6">
    <source>
        <dbReference type="ARBA" id="ARBA00023295"/>
    </source>
</evidence>
<evidence type="ECO:0000313" key="9">
    <source>
        <dbReference type="EMBL" id="AGK60325.1"/>
    </source>
</evidence>
<dbReference type="eggNOG" id="arCOG04357">
    <property type="taxonomic scope" value="Archaea"/>
</dbReference>
<dbReference type="STRING" id="387631.Asulf_00292"/>
<dbReference type="NCBIfam" id="NF002305">
    <property type="entry name" value="PRK01229.1"/>
    <property type="match status" value="1"/>
</dbReference>
<comment type="catalytic activity">
    <reaction evidence="7">
        <text>2'-deoxyribonucleotide-(2'-deoxyribose 5'-phosphate)-2'-deoxyribonucleotide-DNA = a 3'-end 2'-deoxyribonucleotide-(2,3-dehydro-2,3-deoxyribose 5'-phosphate)-DNA + a 5'-end 5'-phospho-2'-deoxyribonucleoside-DNA + H(+)</text>
        <dbReference type="Rhea" id="RHEA:66592"/>
        <dbReference type="Rhea" id="RHEA-COMP:13180"/>
        <dbReference type="Rhea" id="RHEA-COMP:16897"/>
        <dbReference type="Rhea" id="RHEA-COMP:17067"/>
        <dbReference type="ChEBI" id="CHEBI:15378"/>
        <dbReference type="ChEBI" id="CHEBI:136412"/>
        <dbReference type="ChEBI" id="CHEBI:157695"/>
        <dbReference type="ChEBI" id="CHEBI:167181"/>
        <dbReference type="EC" id="4.2.99.18"/>
    </reaction>
</comment>
<dbReference type="EMBL" id="CP005290">
    <property type="protein sequence ID" value="AGK60325.1"/>
    <property type="molecule type" value="Genomic_DNA"/>
</dbReference>
<dbReference type="SMART" id="SM00478">
    <property type="entry name" value="ENDO3c"/>
    <property type="match status" value="1"/>
</dbReference>
<dbReference type="InterPro" id="IPR023170">
    <property type="entry name" value="HhH_base_excis_C"/>
</dbReference>
<dbReference type="HAMAP" id="MF_00241">
    <property type="entry name" value="Ogg"/>
    <property type="match status" value="1"/>
</dbReference>
<dbReference type="EC" id="3.2.2.-" evidence="7"/>
<dbReference type="PIRSF" id="PIRSF005954">
    <property type="entry name" value="Thrmst_ogg"/>
    <property type="match status" value="1"/>
</dbReference>
<evidence type="ECO:0000256" key="1">
    <source>
        <dbReference type="ARBA" id="ARBA00022763"/>
    </source>
</evidence>
<dbReference type="Gene3D" id="1.10.340.30">
    <property type="entry name" value="Hypothetical protein, domain 2"/>
    <property type="match status" value="1"/>
</dbReference>
<dbReference type="InterPro" id="IPR011257">
    <property type="entry name" value="DNA_glycosylase"/>
</dbReference>
<evidence type="ECO:0000256" key="3">
    <source>
        <dbReference type="ARBA" id="ARBA00023204"/>
    </source>
</evidence>
<protein>
    <recommendedName>
        <fullName evidence="7">8-oxoguanine DNA glycosylase/AP lyase</fullName>
    </recommendedName>
    <domain>
        <recommendedName>
            <fullName evidence="7">8-oxoguanine DNA glycosylase</fullName>
            <shortName evidence="7">8-oxoG DNA glycosylase</shortName>
            <ecNumber evidence="7">3.2.2.-</ecNumber>
        </recommendedName>
    </domain>
    <domain>
        <recommendedName>
            <fullName evidence="7">DNA-(apurinic or apyrimidinic site) lyase</fullName>
            <shortName evidence="7">AP lyase</shortName>
            <ecNumber evidence="7">4.2.99.18</ecNumber>
        </recommendedName>
    </domain>
</protein>
<reference evidence="9 10" key="1">
    <citation type="journal article" date="2013" name="Genome Announc.">
        <title>Complete Genome Sequence of the Thermophilic and Facultatively Chemolithoautotrophic Sulfate Reducer Archaeoglobus sulfaticallidus Strain PM70-1T.</title>
        <authorList>
            <person name="Stokke R."/>
            <person name="Hocking W.P."/>
            <person name="Steinsbu B.O."/>
            <person name="Steen I.H."/>
        </authorList>
    </citation>
    <scope>NUCLEOTIDE SEQUENCE [LARGE SCALE GENOMIC DNA]</scope>
    <source>
        <strain evidence="9">PM70-1</strain>
    </source>
</reference>